<feature type="region of interest" description="Disordered" evidence="2">
    <location>
        <begin position="378"/>
        <end position="401"/>
    </location>
</feature>
<dbReference type="PANTHER" id="PTHR32305:SF15">
    <property type="entry name" value="PROTEIN RHSA-RELATED"/>
    <property type="match status" value="1"/>
</dbReference>
<dbReference type="Pfam" id="PF05593">
    <property type="entry name" value="RHS_repeat"/>
    <property type="match status" value="4"/>
</dbReference>
<feature type="region of interest" description="Disordered" evidence="2">
    <location>
        <begin position="328"/>
        <end position="356"/>
    </location>
</feature>
<dbReference type="AlphaFoldDB" id="A0A9X3YN57"/>
<accession>A0A9X3YN57</accession>
<dbReference type="InterPro" id="IPR056823">
    <property type="entry name" value="TEN-like_YD-shell"/>
</dbReference>
<dbReference type="InterPro" id="IPR031325">
    <property type="entry name" value="RHS_repeat"/>
</dbReference>
<evidence type="ECO:0000259" key="3">
    <source>
        <dbReference type="Pfam" id="PF25023"/>
    </source>
</evidence>
<gene>
    <name evidence="4" type="ORF">OD750_014460</name>
</gene>
<organism evidence="4 5">
    <name type="scientific">Tahibacter soli</name>
    <dbReference type="NCBI Taxonomy" id="2983605"/>
    <lineage>
        <taxon>Bacteria</taxon>
        <taxon>Pseudomonadati</taxon>
        <taxon>Pseudomonadota</taxon>
        <taxon>Gammaproteobacteria</taxon>
        <taxon>Lysobacterales</taxon>
        <taxon>Rhodanobacteraceae</taxon>
        <taxon>Tahibacter</taxon>
    </lineage>
</organism>
<proteinExistence type="predicted"/>
<dbReference type="NCBIfam" id="TIGR03696">
    <property type="entry name" value="Rhs_assc_core"/>
    <property type="match status" value="1"/>
</dbReference>
<feature type="region of interest" description="Disordered" evidence="2">
    <location>
        <begin position="1"/>
        <end position="42"/>
    </location>
</feature>
<sequence>METRENPRGSGTQVRRIAYDDAGRPTTTTDAQDGTRRQTYDPAGNVLTRTDARANVTTLRYDARNNLVEQLGPEAGQRVVFGYDRRNNKTSERRANGRVLAYAYDSADRLTRTDDEDGLVEERVLDGDGLVTQQRDADGRRTTQTYDALHRPHTQTLPGATPRTIVTVHNIHGDLESQTDPRHFVTTHTYDTLGRRVSTGYPDVDGVAAITRTTYDKVGNVVAKTNGRGQTTTYTVNALNQRERQTDPTTPDGDFEQRWTYDALGNVLTHVDRRGVLSVTAYDKENRAIGHARDGRILDTLTRDAEGNVTMLRDALGRETRTVYDKANRKTRETRPLEAQSSWTYTPEGDIETATDADARTTSYTYTKRRYLETQTLAGETTTHAYNGSGQPTQRQRPNGKTWLFGYDDAGRLKTVEDPLDHVTTYGYDAANNRTSIEDANHRITTFAYDARNRLAGKTYPGGAAYVWKYDADGNQMSIDTPNGRTIATTYDALNRALTTTYSGAGPNEASQTVRHYDGNANVTSVAETIGGDTRTETRRYDAFDRVERVVDAYGRSVDYRYDAVGNRTHLVDHDGAETVWGYDDLNRNTAITVPGQGTTAQTQTKAGKLASITRPDGSKSEYAYDDAGRIESIAHTKAGETIASYAYRYDLNGNRIEQKETNGGTTNGEAITAYRYDDADRLDRVTEPERVTNYVLDAVGNRTRETATANGQPVSDSILGYNARDQLTSRADAVANVNVVQTYDDSGNLKTQTGNGVLRTYDYDARDRMTQMQEGANAPLTFDYDAQGMRLAKSQGTQTTKYQYDQTSLLAETNAIGNTLSRYHYSATQLIGETKAGTTPQQRHYLLDALRSPIALLTQQGAVSARTRYDAWGEVIAQQGTSGQVVTPLRDQANANLVAMDEQPVGFTGYIKDSESGLYYAKARYYDPAVARFATEDPAHGADLEPPSLHRYLYAYANPTVYVDRSGRCATPLVCRMMAYHFAPAAEKERAFQAISPNTARVAGGAMAVADTAESLVAGPVIAAATFGQAVAEQVGLASGYEATDRLGSAVDGVVRAGGEIYDQGPYDYAVNKTADRFMAIDEAGKRGDYFDQGNLVADTGITVASLGAGGGGLIRAGGKSVANAVRRSVERSEAFSVLESARQEILLQRKLDLNPDNDFKLDRSESFLFDSVDEQAQYASSAIPGLEKSKRVLCLMPHLNPERIFPSYWAEVVCVPSLERGPTERTVILISVSMQI</sequence>
<dbReference type="RefSeq" id="WP_263544597.1">
    <property type="nucleotide sequence ID" value="NZ_JAOVZO020000018.1"/>
</dbReference>
<protein>
    <recommendedName>
        <fullName evidence="3">Teneurin-like YD-shell domain-containing protein</fullName>
    </recommendedName>
</protein>
<evidence type="ECO:0000313" key="5">
    <source>
        <dbReference type="Proteomes" id="UP001139971"/>
    </source>
</evidence>
<dbReference type="Gene3D" id="2.180.10.10">
    <property type="entry name" value="RHS repeat-associated core"/>
    <property type="match status" value="3"/>
</dbReference>
<evidence type="ECO:0000256" key="1">
    <source>
        <dbReference type="ARBA" id="ARBA00022737"/>
    </source>
</evidence>
<feature type="domain" description="Teneurin-like YD-shell" evidence="3">
    <location>
        <begin position="621"/>
        <end position="944"/>
    </location>
</feature>
<keyword evidence="5" id="KW-1185">Reference proteome</keyword>
<dbReference type="Pfam" id="PF25023">
    <property type="entry name" value="TEN_YD-shell"/>
    <property type="match status" value="1"/>
</dbReference>
<dbReference type="InterPro" id="IPR022385">
    <property type="entry name" value="Rhs_assc_core"/>
</dbReference>
<feature type="compositionally biased region" description="Polar residues" evidence="2">
    <location>
        <begin position="378"/>
        <end position="399"/>
    </location>
</feature>
<dbReference type="EMBL" id="JAOVZO020000018">
    <property type="protein sequence ID" value="MDC8013741.1"/>
    <property type="molecule type" value="Genomic_DNA"/>
</dbReference>
<evidence type="ECO:0000256" key="2">
    <source>
        <dbReference type="SAM" id="MobiDB-lite"/>
    </source>
</evidence>
<evidence type="ECO:0000313" key="4">
    <source>
        <dbReference type="EMBL" id="MDC8013741.1"/>
    </source>
</evidence>
<name>A0A9X3YN57_9GAMM</name>
<dbReference type="NCBIfam" id="TIGR01643">
    <property type="entry name" value="YD_repeat_2x"/>
    <property type="match status" value="8"/>
</dbReference>
<keyword evidence="1" id="KW-0677">Repeat</keyword>
<dbReference type="InterPro" id="IPR050708">
    <property type="entry name" value="T6SS_VgrG/RHS"/>
</dbReference>
<comment type="caution">
    <text evidence="4">The sequence shown here is derived from an EMBL/GenBank/DDBJ whole genome shotgun (WGS) entry which is preliminary data.</text>
</comment>
<dbReference type="Proteomes" id="UP001139971">
    <property type="component" value="Unassembled WGS sequence"/>
</dbReference>
<dbReference type="InterPro" id="IPR006530">
    <property type="entry name" value="YD"/>
</dbReference>
<dbReference type="PANTHER" id="PTHR32305">
    <property type="match status" value="1"/>
</dbReference>
<reference evidence="4" key="1">
    <citation type="submission" date="2023-02" db="EMBL/GenBank/DDBJ databases">
        <title>Tahibacter soli sp. nov. isolated from soil.</title>
        <authorList>
            <person name="Baek J.H."/>
            <person name="Lee J.K."/>
            <person name="Choi D.G."/>
            <person name="Jeon C.O."/>
        </authorList>
    </citation>
    <scope>NUCLEOTIDE SEQUENCE</scope>
    <source>
        <strain evidence="4">BL</strain>
    </source>
</reference>